<feature type="compositionally biased region" description="Basic and acidic residues" evidence="1">
    <location>
        <begin position="11"/>
        <end position="41"/>
    </location>
</feature>
<reference evidence="2 3" key="2">
    <citation type="journal article" date="2021" name="Curr. Genet.">
        <title>Genetic response to nitrogen starvation in the aggressive Eucalyptus foliar pathogen Teratosphaeria destructans.</title>
        <authorList>
            <person name="Havenga M."/>
            <person name="Wingfield B.D."/>
            <person name="Wingfield M.J."/>
            <person name="Dreyer L.L."/>
            <person name="Roets F."/>
            <person name="Aylward J."/>
        </authorList>
    </citation>
    <scope>NUCLEOTIDE SEQUENCE [LARGE SCALE GENOMIC DNA]</scope>
    <source>
        <strain evidence="2">CMW44962</strain>
    </source>
</reference>
<dbReference type="Proteomes" id="UP001138500">
    <property type="component" value="Unassembled WGS sequence"/>
</dbReference>
<organism evidence="2 3">
    <name type="scientific">Teratosphaeria destructans</name>
    <dbReference type="NCBI Taxonomy" id="418781"/>
    <lineage>
        <taxon>Eukaryota</taxon>
        <taxon>Fungi</taxon>
        <taxon>Dikarya</taxon>
        <taxon>Ascomycota</taxon>
        <taxon>Pezizomycotina</taxon>
        <taxon>Dothideomycetes</taxon>
        <taxon>Dothideomycetidae</taxon>
        <taxon>Mycosphaerellales</taxon>
        <taxon>Teratosphaeriaceae</taxon>
        <taxon>Teratosphaeria</taxon>
    </lineage>
</organism>
<proteinExistence type="predicted"/>
<accession>A0A9W7VXZ9</accession>
<sequence length="61" mass="6276">MKALGMSGRNESVDEGHGRASGDGDSEPSHSHDGARDSWVKDKKRGSRLSAGAFGFGKGGS</sequence>
<dbReference type="EMBL" id="RIBY02002600">
    <property type="protein sequence ID" value="KAH9808632.1"/>
    <property type="molecule type" value="Genomic_DNA"/>
</dbReference>
<reference evidence="2 3" key="1">
    <citation type="journal article" date="2018" name="IMA Fungus">
        <title>IMA Genome-F 10: Nine draft genome sequences of Claviceps purpurea s.lat., including C. arundinis, C. humidiphila, and C. cf. spartinae, pseudomolecules for the pitch canker pathogen Fusarium circinatum, draft genome of Davidsoniella eucalypti, Grosmannia galeiformis, Quambalaria eucalypti, and Teratosphaeria destructans.</title>
        <authorList>
            <person name="Wingfield B.D."/>
            <person name="Liu M."/>
            <person name="Nguyen H.D."/>
            <person name="Lane F.A."/>
            <person name="Morgan S.W."/>
            <person name="De Vos L."/>
            <person name="Wilken P.M."/>
            <person name="Duong T.A."/>
            <person name="Aylward J."/>
            <person name="Coetzee M.P."/>
            <person name="Dadej K."/>
            <person name="De Beer Z.W."/>
            <person name="Findlay W."/>
            <person name="Havenga M."/>
            <person name="Kolarik M."/>
            <person name="Menzies J.G."/>
            <person name="Naidoo K."/>
            <person name="Pochopski O."/>
            <person name="Shoukouhi P."/>
            <person name="Santana Q.C."/>
            <person name="Seifert K.A."/>
            <person name="Soal N."/>
            <person name="Steenkamp E.T."/>
            <person name="Tatham C.T."/>
            <person name="van der Nest M.A."/>
            <person name="Wingfield M.J."/>
        </authorList>
    </citation>
    <scope>NUCLEOTIDE SEQUENCE [LARGE SCALE GENOMIC DNA]</scope>
    <source>
        <strain evidence="2">CMW44962</strain>
    </source>
</reference>
<keyword evidence="3" id="KW-1185">Reference proteome</keyword>
<evidence type="ECO:0000313" key="2">
    <source>
        <dbReference type="EMBL" id="KAH9808632.1"/>
    </source>
</evidence>
<gene>
    <name evidence="2" type="ORF">Tdes44962_MAKER06288</name>
</gene>
<dbReference type="AlphaFoldDB" id="A0A9W7VXZ9"/>
<protein>
    <submittedName>
        <fullName evidence="2">Uncharacterized protein</fullName>
    </submittedName>
</protein>
<evidence type="ECO:0000256" key="1">
    <source>
        <dbReference type="SAM" id="MobiDB-lite"/>
    </source>
</evidence>
<feature type="region of interest" description="Disordered" evidence="1">
    <location>
        <begin position="1"/>
        <end position="61"/>
    </location>
</feature>
<name>A0A9W7VXZ9_9PEZI</name>
<evidence type="ECO:0000313" key="3">
    <source>
        <dbReference type="Proteomes" id="UP001138500"/>
    </source>
</evidence>
<comment type="caution">
    <text evidence="2">The sequence shown here is derived from an EMBL/GenBank/DDBJ whole genome shotgun (WGS) entry which is preliminary data.</text>
</comment>